<dbReference type="RefSeq" id="WP_019921172.1">
    <property type="nucleotide sequence ID" value="NZ_CP140152.1"/>
</dbReference>
<accession>A0ABZ0Y6D7</accession>
<organism evidence="2 3">
    <name type="scientific">Duganella zoogloeoides</name>
    <dbReference type="NCBI Taxonomy" id="75659"/>
    <lineage>
        <taxon>Bacteria</taxon>
        <taxon>Pseudomonadati</taxon>
        <taxon>Pseudomonadota</taxon>
        <taxon>Betaproteobacteria</taxon>
        <taxon>Burkholderiales</taxon>
        <taxon>Oxalobacteraceae</taxon>
        <taxon>Telluria group</taxon>
        <taxon>Duganella</taxon>
    </lineage>
</organism>
<gene>
    <name evidence="2" type="ORF">SR858_12740</name>
</gene>
<sequence length="159" mass="17421">MTQRLLLAVLCLIAAGAAHATPALFDRYTDGEQTGQIFAEKCCYLDLPEDPRMRELRRQRLGSCSAAGAPVGVFRREQGKLWLTALAECGGEIPLKTHYEGLQGPVVATWLSGTFKAYVGHCYTAAAQHKYAVTQVLVIEQGVVKSVNEIHNDISDCKR</sequence>
<keyword evidence="3" id="KW-1185">Reference proteome</keyword>
<dbReference type="GeneID" id="43162951"/>
<protein>
    <submittedName>
        <fullName evidence="2">Uncharacterized protein</fullName>
    </submittedName>
</protein>
<reference evidence="2 3" key="1">
    <citation type="submission" date="2023-11" db="EMBL/GenBank/DDBJ databases">
        <title>MicrobeMod: A computational toolkit for identifying prokaryotic methylation and restriction-modification with nanopore sequencing.</title>
        <authorList>
            <person name="Crits-Christoph A."/>
            <person name="Kang S.C."/>
            <person name="Lee H."/>
            <person name="Ostrov N."/>
        </authorList>
    </citation>
    <scope>NUCLEOTIDE SEQUENCE [LARGE SCALE GENOMIC DNA]</scope>
    <source>
        <strain evidence="2 3">ATCC 25935</strain>
    </source>
</reference>
<evidence type="ECO:0000313" key="3">
    <source>
        <dbReference type="Proteomes" id="UP001326110"/>
    </source>
</evidence>
<name>A0ABZ0Y6D7_9BURK</name>
<dbReference type="EMBL" id="CP140152">
    <property type="protein sequence ID" value="WQH07159.1"/>
    <property type="molecule type" value="Genomic_DNA"/>
</dbReference>
<evidence type="ECO:0000313" key="2">
    <source>
        <dbReference type="EMBL" id="WQH07159.1"/>
    </source>
</evidence>
<keyword evidence="1" id="KW-0732">Signal</keyword>
<feature type="chain" id="PRO_5046056143" evidence="1">
    <location>
        <begin position="21"/>
        <end position="159"/>
    </location>
</feature>
<proteinExistence type="predicted"/>
<evidence type="ECO:0000256" key="1">
    <source>
        <dbReference type="SAM" id="SignalP"/>
    </source>
</evidence>
<dbReference type="Proteomes" id="UP001326110">
    <property type="component" value="Chromosome"/>
</dbReference>
<feature type="signal peptide" evidence="1">
    <location>
        <begin position="1"/>
        <end position="20"/>
    </location>
</feature>